<name>A0ABV9S4K6_9PSEU</name>
<accession>A0ABV9S4K6</accession>
<dbReference type="PROSITE" id="PS51257">
    <property type="entry name" value="PROKAR_LIPOPROTEIN"/>
    <property type="match status" value="1"/>
</dbReference>
<feature type="domain" description="Solute-binding protein family 3/N-terminal" evidence="3">
    <location>
        <begin position="34"/>
        <end position="255"/>
    </location>
</feature>
<proteinExistence type="predicted"/>
<dbReference type="SUPFAM" id="SSF53850">
    <property type="entry name" value="Periplasmic binding protein-like II"/>
    <property type="match status" value="1"/>
</dbReference>
<keyword evidence="1 2" id="KW-0732">Signal</keyword>
<evidence type="ECO:0000313" key="5">
    <source>
        <dbReference type="Proteomes" id="UP001595859"/>
    </source>
</evidence>
<protein>
    <submittedName>
        <fullName evidence="4">Transporter substrate-binding domain-containing protein</fullName>
    </submittedName>
</protein>
<feature type="signal peptide" evidence="2">
    <location>
        <begin position="1"/>
        <end position="26"/>
    </location>
</feature>
<comment type="caution">
    <text evidence="4">The sequence shown here is derived from an EMBL/GenBank/DDBJ whole genome shotgun (WGS) entry which is preliminary data.</text>
</comment>
<dbReference type="EMBL" id="JBHSIS010000009">
    <property type="protein sequence ID" value="MFC4856047.1"/>
    <property type="molecule type" value="Genomic_DNA"/>
</dbReference>
<evidence type="ECO:0000256" key="2">
    <source>
        <dbReference type="SAM" id="SignalP"/>
    </source>
</evidence>
<dbReference type="SMART" id="SM00062">
    <property type="entry name" value="PBPb"/>
    <property type="match status" value="1"/>
</dbReference>
<dbReference type="Proteomes" id="UP001595859">
    <property type="component" value="Unassembled WGS sequence"/>
</dbReference>
<organism evidence="4 5">
    <name type="scientific">Actinophytocola glycyrrhizae</name>
    <dbReference type="NCBI Taxonomy" id="2044873"/>
    <lineage>
        <taxon>Bacteria</taxon>
        <taxon>Bacillati</taxon>
        <taxon>Actinomycetota</taxon>
        <taxon>Actinomycetes</taxon>
        <taxon>Pseudonocardiales</taxon>
        <taxon>Pseudonocardiaceae</taxon>
    </lineage>
</organism>
<feature type="chain" id="PRO_5045417276" evidence="2">
    <location>
        <begin position="27"/>
        <end position="272"/>
    </location>
</feature>
<dbReference type="Pfam" id="PF00497">
    <property type="entry name" value="SBP_bac_3"/>
    <property type="match status" value="1"/>
</dbReference>
<dbReference type="Gene3D" id="3.40.190.10">
    <property type="entry name" value="Periplasmic binding protein-like II"/>
    <property type="match status" value="2"/>
</dbReference>
<evidence type="ECO:0000313" key="4">
    <source>
        <dbReference type="EMBL" id="MFC4856047.1"/>
    </source>
</evidence>
<dbReference type="RefSeq" id="WP_378058011.1">
    <property type="nucleotide sequence ID" value="NZ_JBHSIS010000009.1"/>
</dbReference>
<evidence type="ECO:0000259" key="3">
    <source>
        <dbReference type="SMART" id="SM00062"/>
    </source>
</evidence>
<dbReference type="PANTHER" id="PTHR35936:SF17">
    <property type="entry name" value="ARGININE-BINDING EXTRACELLULAR PROTEIN ARTP"/>
    <property type="match status" value="1"/>
</dbReference>
<evidence type="ECO:0000256" key="1">
    <source>
        <dbReference type="ARBA" id="ARBA00022729"/>
    </source>
</evidence>
<sequence>MRKNVVGRAAAAVVALGFLTSGCSDSEPAPESTVLHFGLQTDQPGLGYTDSQRHSGFEYDMATWLADHLGVQFAVVNVKPDQREEFIKSGAVDLMIGTYSKTDRRLDEVSFAAPYMLTQQGVMVLSNDTSVNQFEDLADGRTVCAARGTTSIEQLKERGVNVREETGDGACVNAMLSGGQDVRAVSTDKLILHGWANHDPHLKVVEPVAFGHQERYGIGLKKGDKALCEKITAALKQYLISGVWENHFRNNLGSDLSFQEHKPDPNRMDRCD</sequence>
<keyword evidence="5" id="KW-1185">Reference proteome</keyword>
<dbReference type="PANTHER" id="PTHR35936">
    <property type="entry name" value="MEMBRANE-BOUND LYTIC MUREIN TRANSGLYCOSYLASE F"/>
    <property type="match status" value="1"/>
</dbReference>
<gene>
    <name evidence="4" type="ORF">ACFPCV_21285</name>
</gene>
<dbReference type="InterPro" id="IPR001638">
    <property type="entry name" value="Solute-binding_3/MltF_N"/>
</dbReference>
<reference evidence="5" key="1">
    <citation type="journal article" date="2019" name="Int. J. Syst. Evol. Microbiol.">
        <title>The Global Catalogue of Microorganisms (GCM) 10K type strain sequencing project: providing services to taxonomists for standard genome sequencing and annotation.</title>
        <authorList>
            <consortium name="The Broad Institute Genomics Platform"/>
            <consortium name="The Broad Institute Genome Sequencing Center for Infectious Disease"/>
            <person name="Wu L."/>
            <person name="Ma J."/>
        </authorList>
    </citation>
    <scope>NUCLEOTIDE SEQUENCE [LARGE SCALE GENOMIC DNA]</scope>
    <source>
        <strain evidence="5">ZS-22-S1</strain>
    </source>
</reference>